<dbReference type="FunFam" id="3.30.310.10:FF:000014">
    <property type="entry name" value="Beta-adaptin-like protein"/>
    <property type="match status" value="1"/>
</dbReference>
<dbReference type="GO" id="GO:0012505">
    <property type="term" value="C:endomembrane system"/>
    <property type="evidence" value="ECO:0007669"/>
    <property type="project" value="UniProtKB-SubCell"/>
</dbReference>
<keyword evidence="3 6" id="KW-0813">Transport</keyword>
<dbReference type="InterPro" id="IPR002553">
    <property type="entry name" value="Clathrin/coatomer_adapt-like_N"/>
</dbReference>
<dbReference type="OMA" id="ANCMHAL"/>
<dbReference type="PANTHER" id="PTHR11134">
    <property type="entry name" value="ADAPTOR COMPLEX SUBUNIT BETA FAMILY MEMBER"/>
    <property type="match status" value="1"/>
</dbReference>
<dbReference type="EMBL" id="LFYR01001237">
    <property type="protein sequence ID" value="KMZ63439.1"/>
    <property type="molecule type" value="Genomic_DNA"/>
</dbReference>
<comment type="function">
    <text evidence="6">Subunit of clathrin-associated adaptor protein complex that plays a role in protein sorting in the late-Golgi/trans-Golgi network (TGN) and/or endosomes. The AP complexes mediate both the recruitment of clathrin to membranes and the recognition of sorting signals within the cytosolic tails of transmembrane cargo molecules.</text>
</comment>
<evidence type="ECO:0000313" key="9">
    <source>
        <dbReference type="EMBL" id="KMZ63439.1"/>
    </source>
</evidence>
<sequence>MAPNPPPFSQKSQSPSQPSGKSEVTDLKLQLRGLAGSRAPGSDDKKRDMFKRVLSYMTVGIDVSTLFSEMVMCSATSDVVLKKMCYLYVGNYAKSNPDLSLLTINFLQRDCKDVDPMIRGLALRCLCSLRVEGLLEYLVGPLRAGLIDDNGYVRMVAALGVLKLYNISSATCIDGDFPAMLKNLMLNDPDAQVVANCLLSLQEIWNLEAAVSEDASMEIEALLSKKVVYYLLNRIKEFSEWAQCLVLDLVSKYTPSDNNDIFDIMNLLEDRLQHANSAVVLATIKVFLHMTLSMTDVHQQVYERIKAPLLTLVSTGSPELSYAVLSHLHILVMRAPMLFSSDYKYFYCQYNQPSYVKKLKLEMLTAIANDSNTYEIVTELCEYAANVDVPIARESIRAVGKIALQLYDVNAIVDRLLQFLEMEKDHVTAETLVLVKDLLRKYPQWSHDCIAVVGNISTKNIQEPKAKASLIWMLGEYSQDMLDAPYVLESLIENWDDEHSPEVRLHLLTAVMKCFFKRPPETQKALGAALYAGLADSHQDVHDRALFYYRLLQYDASKAESVVNPPKKAVSVFTDTQSSEIKDRIFDEFNSLSVIYQKPSYMFTDKEHRGMLEFSEELGNLSLGAETTDDVVADSQIYDASDNDLLLSTSEKEESKAPLSGGSAYSAPNYDNASSSLIATDTQPESHLGLPTYNPQSNLAIDDLLGLGLFVAPSPPPLKLSPKPALDPASFQKKWAKLAVSLSKECSIDPKGVATLSTPQALPRHMQDHSIQCIASGGQHPNLKFFFIAQKADSPSFYLVECLVNTSSAKTQLKIKADDNGNSEAFLSLFLFALSKFGQSL</sequence>
<comment type="subunit">
    <text evidence="6">Adaptor protein complexes are heterotetramers composed of two large adaptins (beta-type subunit and alpha-type or delta-type or epsilon-type or gamma-type subunit), a medium adaptin (mu-type subunit) and a small adaptin (sigma-type subunit).</text>
</comment>
<dbReference type="InterPro" id="IPR012295">
    <property type="entry name" value="TBP_dom_sf"/>
</dbReference>
<comment type="caution">
    <text evidence="9">The sequence shown here is derived from an EMBL/GenBank/DDBJ whole genome shotgun (WGS) entry which is preliminary data.</text>
</comment>
<dbReference type="InterPro" id="IPR016342">
    <property type="entry name" value="AP_complex_bsu_1_2_4"/>
</dbReference>
<comment type="subcellular location">
    <subcellularLocation>
        <location evidence="1">Endomembrane system</location>
    </subcellularLocation>
</comment>
<evidence type="ECO:0000313" key="10">
    <source>
        <dbReference type="Proteomes" id="UP000036987"/>
    </source>
</evidence>
<proteinExistence type="inferred from homology"/>
<evidence type="ECO:0000256" key="4">
    <source>
        <dbReference type="ARBA" id="ARBA00022927"/>
    </source>
</evidence>
<keyword evidence="4 6" id="KW-0653">Protein transport</keyword>
<name>A0A0K9P371_ZOSMR</name>
<protein>
    <recommendedName>
        <fullName evidence="6">Beta-adaptin-like protein</fullName>
    </recommendedName>
</protein>
<evidence type="ECO:0000256" key="3">
    <source>
        <dbReference type="ARBA" id="ARBA00022448"/>
    </source>
</evidence>
<dbReference type="InterPro" id="IPR026739">
    <property type="entry name" value="AP_beta"/>
</dbReference>
<dbReference type="SMART" id="SM01020">
    <property type="entry name" value="B2-adapt-app_C"/>
    <property type="match status" value="1"/>
</dbReference>
<dbReference type="Pfam" id="PF01602">
    <property type="entry name" value="Adaptin_N"/>
    <property type="match status" value="1"/>
</dbReference>
<dbReference type="InterPro" id="IPR015151">
    <property type="entry name" value="B-adaptin_app_sub_C"/>
</dbReference>
<evidence type="ECO:0000256" key="5">
    <source>
        <dbReference type="ARBA" id="ARBA00023136"/>
    </source>
</evidence>
<feature type="region of interest" description="Disordered" evidence="7">
    <location>
        <begin position="1"/>
        <end position="25"/>
    </location>
</feature>
<dbReference type="Gene3D" id="1.25.10.10">
    <property type="entry name" value="Leucine-rich Repeat Variant"/>
    <property type="match status" value="1"/>
</dbReference>
<keyword evidence="5 6" id="KW-0472">Membrane</keyword>
<dbReference type="Proteomes" id="UP000036987">
    <property type="component" value="Unassembled WGS sequence"/>
</dbReference>
<dbReference type="Pfam" id="PF09066">
    <property type="entry name" value="B2-adapt-app_C"/>
    <property type="match status" value="1"/>
</dbReference>
<organism evidence="9 10">
    <name type="scientific">Zostera marina</name>
    <name type="common">Eelgrass</name>
    <dbReference type="NCBI Taxonomy" id="29655"/>
    <lineage>
        <taxon>Eukaryota</taxon>
        <taxon>Viridiplantae</taxon>
        <taxon>Streptophyta</taxon>
        <taxon>Embryophyta</taxon>
        <taxon>Tracheophyta</taxon>
        <taxon>Spermatophyta</taxon>
        <taxon>Magnoliopsida</taxon>
        <taxon>Liliopsida</taxon>
        <taxon>Zosteraceae</taxon>
        <taxon>Zostera</taxon>
    </lineage>
</organism>
<feature type="compositionally biased region" description="Low complexity" evidence="7">
    <location>
        <begin position="9"/>
        <end position="22"/>
    </location>
</feature>
<feature type="domain" description="Beta-adaptin appendage C-terminal subdomain" evidence="8">
    <location>
        <begin position="720"/>
        <end position="835"/>
    </location>
</feature>
<reference evidence="10" key="1">
    <citation type="journal article" date="2016" name="Nature">
        <title>The genome of the seagrass Zostera marina reveals angiosperm adaptation to the sea.</title>
        <authorList>
            <person name="Olsen J.L."/>
            <person name="Rouze P."/>
            <person name="Verhelst B."/>
            <person name="Lin Y.-C."/>
            <person name="Bayer T."/>
            <person name="Collen J."/>
            <person name="Dattolo E."/>
            <person name="De Paoli E."/>
            <person name="Dittami S."/>
            <person name="Maumus F."/>
            <person name="Michel G."/>
            <person name="Kersting A."/>
            <person name="Lauritano C."/>
            <person name="Lohaus R."/>
            <person name="Toepel M."/>
            <person name="Tonon T."/>
            <person name="Vanneste K."/>
            <person name="Amirebrahimi M."/>
            <person name="Brakel J."/>
            <person name="Bostroem C."/>
            <person name="Chovatia M."/>
            <person name="Grimwood J."/>
            <person name="Jenkins J.W."/>
            <person name="Jueterbock A."/>
            <person name="Mraz A."/>
            <person name="Stam W.T."/>
            <person name="Tice H."/>
            <person name="Bornberg-Bauer E."/>
            <person name="Green P.J."/>
            <person name="Pearson G.A."/>
            <person name="Procaccini G."/>
            <person name="Duarte C.M."/>
            <person name="Schmutz J."/>
            <person name="Reusch T.B.H."/>
            <person name="Van de Peer Y."/>
        </authorList>
    </citation>
    <scope>NUCLEOTIDE SEQUENCE [LARGE SCALE GENOMIC DNA]</scope>
    <source>
        <strain evidence="10">cv. Finnish</strain>
    </source>
</reference>
<accession>A0A0K9P371</accession>
<evidence type="ECO:0000256" key="2">
    <source>
        <dbReference type="ARBA" id="ARBA00006613"/>
    </source>
</evidence>
<evidence type="ECO:0000256" key="1">
    <source>
        <dbReference type="ARBA" id="ARBA00004308"/>
    </source>
</evidence>
<dbReference type="OrthoDB" id="10254310at2759"/>
<dbReference type="GO" id="GO:0006886">
    <property type="term" value="P:intracellular protein transport"/>
    <property type="evidence" value="ECO:0007669"/>
    <property type="project" value="InterPro"/>
</dbReference>
<dbReference type="AlphaFoldDB" id="A0A0K9P371"/>
<keyword evidence="10" id="KW-1185">Reference proteome</keyword>
<dbReference type="GO" id="GO:0030131">
    <property type="term" value="C:clathrin adaptor complex"/>
    <property type="evidence" value="ECO:0007669"/>
    <property type="project" value="InterPro"/>
</dbReference>
<comment type="similarity">
    <text evidence="2 6">Belongs to the adaptor complexes large subunit family.</text>
</comment>
<evidence type="ECO:0000256" key="7">
    <source>
        <dbReference type="SAM" id="MobiDB-lite"/>
    </source>
</evidence>
<feature type="region of interest" description="Disordered" evidence="7">
    <location>
        <begin position="648"/>
        <end position="667"/>
    </location>
</feature>
<evidence type="ECO:0000259" key="8">
    <source>
        <dbReference type="SMART" id="SM01020"/>
    </source>
</evidence>
<dbReference type="GO" id="GO:0016192">
    <property type="term" value="P:vesicle-mediated transport"/>
    <property type="evidence" value="ECO:0000318"/>
    <property type="project" value="GO_Central"/>
</dbReference>
<dbReference type="InterPro" id="IPR016024">
    <property type="entry name" value="ARM-type_fold"/>
</dbReference>
<dbReference type="FunFam" id="1.25.10.10:FF:000113">
    <property type="entry name" value="Beta-adaptin-like protein A"/>
    <property type="match status" value="1"/>
</dbReference>
<gene>
    <name evidence="9" type="ORF">ZOSMA_40G00710</name>
</gene>
<dbReference type="PIRSF" id="PIRSF002291">
    <property type="entry name" value="AP_complex_beta"/>
    <property type="match status" value="1"/>
</dbReference>
<dbReference type="InterPro" id="IPR011989">
    <property type="entry name" value="ARM-like"/>
</dbReference>
<dbReference type="GO" id="GO:0030276">
    <property type="term" value="F:clathrin binding"/>
    <property type="evidence" value="ECO:0007669"/>
    <property type="project" value="InterPro"/>
</dbReference>
<evidence type="ECO:0000256" key="6">
    <source>
        <dbReference type="PIRNR" id="PIRNR002291"/>
    </source>
</evidence>
<dbReference type="Gene3D" id="3.30.310.10">
    <property type="entry name" value="TATA-Binding Protein"/>
    <property type="match status" value="1"/>
</dbReference>
<dbReference type="SUPFAM" id="SSF48371">
    <property type="entry name" value="ARM repeat"/>
    <property type="match status" value="1"/>
</dbReference>
<dbReference type="STRING" id="29655.A0A0K9P371"/>